<reference evidence="3" key="1">
    <citation type="submission" date="2025-08" db="UniProtKB">
        <authorList>
            <consortium name="RefSeq"/>
        </authorList>
    </citation>
    <scope>IDENTIFICATION</scope>
    <source>
        <strain evidence="3">15112-1751.03</strain>
        <tissue evidence="3">Whole Adult</tissue>
    </source>
</reference>
<name>A0A6P8W2Y3_DROAB</name>
<feature type="compositionally biased region" description="Acidic residues" evidence="1">
    <location>
        <begin position="83"/>
        <end position="94"/>
    </location>
</feature>
<dbReference type="RefSeq" id="XP_034097984.2">
    <property type="nucleotide sequence ID" value="XM_034242093.2"/>
</dbReference>
<sequence>MGAEQSALLVCTQTGKPENPLKLPNAEQFFQMYFDKMAEPRTGPVTEALLHLIANVPQQSLSEENENVYAKPLELGFGYQNDNLEEASDDEPEQEINVMSDESNSLDDSSDSDVSIEPISSHGNCNFKLIPLDLKPIDLLDIDDPKMQFQNEFVIRVGDLANEDSSERKIYIN</sequence>
<evidence type="ECO:0000313" key="3">
    <source>
        <dbReference type="RefSeq" id="XP_034097984.2"/>
    </source>
</evidence>
<proteinExistence type="predicted"/>
<evidence type="ECO:0000313" key="2">
    <source>
        <dbReference type="Proteomes" id="UP000515160"/>
    </source>
</evidence>
<keyword evidence="2" id="KW-1185">Reference proteome</keyword>
<dbReference type="OrthoDB" id="7864272at2759"/>
<protein>
    <submittedName>
        <fullName evidence="3">Uncharacterized protein LOC117563670</fullName>
    </submittedName>
</protein>
<gene>
    <name evidence="3" type="primary">LOC117563670</name>
</gene>
<dbReference type="GeneID" id="117563670"/>
<accession>A0A6P8W2Y3</accession>
<feature type="region of interest" description="Disordered" evidence="1">
    <location>
        <begin position="80"/>
        <end position="115"/>
    </location>
</feature>
<dbReference type="AlphaFoldDB" id="A0A6P8W2Y3"/>
<evidence type="ECO:0000256" key="1">
    <source>
        <dbReference type="SAM" id="MobiDB-lite"/>
    </source>
</evidence>
<organism evidence="2 3">
    <name type="scientific">Drosophila albomicans</name>
    <name type="common">Fruit fly</name>
    <dbReference type="NCBI Taxonomy" id="7291"/>
    <lineage>
        <taxon>Eukaryota</taxon>
        <taxon>Metazoa</taxon>
        <taxon>Ecdysozoa</taxon>
        <taxon>Arthropoda</taxon>
        <taxon>Hexapoda</taxon>
        <taxon>Insecta</taxon>
        <taxon>Pterygota</taxon>
        <taxon>Neoptera</taxon>
        <taxon>Endopterygota</taxon>
        <taxon>Diptera</taxon>
        <taxon>Brachycera</taxon>
        <taxon>Muscomorpha</taxon>
        <taxon>Ephydroidea</taxon>
        <taxon>Drosophilidae</taxon>
        <taxon>Drosophila</taxon>
    </lineage>
</organism>
<dbReference type="Proteomes" id="UP000515160">
    <property type="component" value="Chromosome 2L"/>
</dbReference>